<name>A0A445C4X1_ARAHY</name>
<dbReference type="InterPro" id="IPR025659">
    <property type="entry name" value="Tubby-like_C"/>
</dbReference>
<comment type="caution">
    <text evidence="2">The sequence shown here is derived from an EMBL/GenBank/DDBJ whole genome shotgun (WGS) entry which is preliminary data.</text>
</comment>
<evidence type="ECO:0000313" key="2">
    <source>
        <dbReference type="EMBL" id="RYR46007.1"/>
    </source>
</evidence>
<dbReference type="SMR" id="A0A445C4X1"/>
<organism evidence="2 3">
    <name type="scientific">Arachis hypogaea</name>
    <name type="common">Peanut</name>
    <dbReference type="NCBI Taxonomy" id="3818"/>
    <lineage>
        <taxon>Eukaryota</taxon>
        <taxon>Viridiplantae</taxon>
        <taxon>Streptophyta</taxon>
        <taxon>Embryophyta</taxon>
        <taxon>Tracheophyta</taxon>
        <taxon>Spermatophyta</taxon>
        <taxon>Magnoliopsida</taxon>
        <taxon>eudicotyledons</taxon>
        <taxon>Gunneridae</taxon>
        <taxon>Pentapetalae</taxon>
        <taxon>rosids</taxon>
        <taxon>fabids</taxon>
        <taxon>Fabales</taxon>
        <taxon>Fabaceae</taxon>
        <taxon>Papilionoideae</taxon>
        <taxon>50 kb inversion clade</taxon>
        <taxon>dalbergioids sensu lato</taxon>
        <taxon>Dalbergieae</taxon>
        <taxon>Pterocarpus clade</taxon>
        <taxon>Arachis</taxon>
    </lineage>
</organism>
<dbReference type="Gramene" id="arahy.Tifrunner.gnm2.ann2.Ah07g083600.1">
    <property type="protein sequence ID" value="arahy.Tifrunner.gnm2.ann2.Ah07g083600.1-CDS"/>
    <property type="gene ID" value="arahy.Tifrunner.gnm2.ann2.Ah07g083600"/>
</dbReference>
<accession>A0A445C4X1</accession>
<evidence type="ECO:0000256" key="1">
    <source>
        <dbReference type="ARBA" id="ARBA00005437"/>
    </source>
</evidence>
<dbReference type="AlphaFoldDB" id="A0A445C4X1"/>
<proteinExistence type="inferred from homology"/>
<dbReference type="PANTHER" id="PTHR31087:SF156">
    <property type="entry name" value="PROTEIN LURP1-LIKE"/>
    <property type="match status" value="1"/>
</dbReference>
<dbReference type="Pfam" id="PF04525">
    <property type="entry name" value="LOR"/>
    <property type="match status" value="1"/>
</dbReference>
<dbReference type="Proteomes" id="UP000289738">
    <property type="component" value="Chromosome A07"/>
</dbReference>
<reference evidence="2 3" key="1">
    <citation type="submission" date="2019-01" db="EMBL/GenBank/DDBJ databases">
        <title>Sequencing of cultivated peanut Arachis hypogaea provides insights into genome evolution and oil improvement.</title>
        <authorList>
            <person name="Chen X."/>
        </authorList>
    </citation>
    <scope>NUCLEOTIDE SEQUENCE [LARGE SCALE GENOMIC DNA]</scope>
    <source>
        <strain evidence="3">cv. Fuhuasheng</strain>
        <tissue evidence="2">Leaves</tissue>
    </source>
</reference>
<dbReference type="STRING" id="3818.A0A445C4X1"/>
<keyword evidence="3" id="KW-1185">Reference proteome</keyword>
<dbReference type="Gene3D" id="2.40.160.200">
    <property type="entry name" value="LURP1-related"/>
    <property type="match status" value="1"/>
</dbReference>
<dbReference type="SUPFAM" id="SSF54518">
    <property type="entry name" value="Tubby C-terminal domain-like"/>
    <property type="match status" value="1"/>
</dbReference>
<dbReference type="InterPro" id="IPR038595">
    <property type="entry name" value="LOR_sf"/>
</dbReference>
<evidence type="ECO:0000313" key="3">
    <source>
        <dbReference type="Proteomes" id="UP000289738"/>
    </source>
</evidence>
<dbReference type="OrthoDB" id="97518at2759"/>
<dbReference type="PANTHER" id="PTHR31087">
    <property type="match status" value="1"/>
</dbReference>
<dbReference type="EMBL" id="SDMP01000007">
    <property type="protein sequence ID" value="RYR46007.1"/>
    <property type="molecule type" value="Genomic_DNA"/>
</dbReference>
<protein>
    <submittedName>
        <fullName evidence="2">Uncharacterized protein</fullName>
    </submittedName>
</protein>
<comment type="similarity">
    <text evidence="1">Belongs to the LOR family.</text>
</comment>
<gene>
    <name evidence="2" type="ORF">Ahy_A07g031777</name>
</gene>
<sequence length="229" mass="26079">MIVFLLLTTEKGNSYQLICEVMEASAPDFALAHGFPMNMISVVDDKFYVANPTEMIVKKKYNGLLLKQRYKVKDVNGKLLLQVDGPSLSIHKKRVMRDAQGSPILIMQEKVKMVSLRHRWTVHRGKSSDDKNVIFGVKRSHPMDMKPRLDVFMPGNTDEDVSNFQVVGSHIQKSCTIYKGDTIIAQVSDVFPSRNFSKWKESYKVKINEGVDYAFVMALLVILTVNDYI</sequence>
<dbReference type="InterPro" id="IPR007612">
    <property type="entry name" value="LOR"/>
</dbReference>